<dbReference type="CDD" id="cd00093">
    <property type="entry name" value="HTH_XRE"/>
    <property type="match status" value="1"/>
</dbReference>
<dbReference type="Proteomes" id="UP001200537">
    <property type="component" value="Unassembled WGS sequence"/>
</dbReference>
<dbReference type="GO" id="GO:0003677">
    <property type="term" value="F:DNA binding"/>
    <property type="evidence" value="ECO:0007669"/>
    <property type="project" value="UniProtKB-KW"/>
</dbReference>
<name>A0AAJ1EXG7_9ACTO</name>
<evidence type="ECO:0000313" key="4">
    <source>
        <dbReference type="Proteomes" id="UP001200537"/>
    </source>
</evidence>
<sequence>MGMKNPVYPGAVIREDFLKELGISVSDASRKLGVSRVTLSRVLNGKAALTPNLALRLELAGIGNARLWLDMQTAYELAQARSKETPRVEPLVAL</sequence>
<dbReference type="SMART" id="SM00530">
    <property type="entry name" value="HTH_XRE"/>
    <property type="match status" value="1"/>
</dbReference>
<comment type="caution">
    <text evidence="3">The sequence shown here is derived from an EMBL/GenBank/DDBJ whole genome shotgun (WGS) entry which is preliminary data.</text>
</comment>
<accession>A0AAJ1EXG7</accession>
<organism evidence="3 4">
    <name type="scientific">Varibaculum cambriense</name>
    <dbReference type="NCBI Taxonomy" id="184870"/>
    <lineage>
        <taxon>Bacteria</taxon>
        <taxon>Bacillati</taxon>
        <taxon>Actinomycetota</taxon>
        <taxon>Actinomycetes</taxon>
        <taxon>Actinomycetales</taxon>
        <taxon>Actinomycetaceae</taxon>
        <taxon>Varibaculum</taxon>
    </lineage>
</organism>
<dbReference type="PANTHER" id="PTHR36924">
    <property type="entry name" value="ANTITOXIN HIGA-1"/>
    <property type="match status" value="1"/>
</dbReference>
<dbReference type="Gene3D" id="1.10.260.40">
    <property type="entry name" value="lambda repressor-like DNA-binding domains"/>
    <property type="match status" value="1"/>
</dbReference>
<gene>
    <name evidence="3" type="ORF">L0M99_01695</name>
</gene>
<dbReference type="SUPFAM" id="SSF47413">
    <property type="entry name" value="lambda repressor-like DNA-binding domains"/>
    <property type="match status" value="1"/>
</dbReference>
<reference evidence="3" key="1">
    <citation type="submission" date="2022-01" db="EMBL/GenBank/DDBJ databases">
        <title>Collection of gut derived symbiotic bacterial strains cultured from healthy donors.</title>
        <authorList>
            <person name="Lin H."/>
            <person name="Kohout C."/>
            <person name="Waligurski E."/>
            <person name="Pamer E.G."/>
        </authorList>
    </citation>
    <scope>NUCLEOTIDE SEQUENCE</scope>
    <source>
        <strain evidence="3">DFI.7.46</strain>
    </source>
</reference>
<dbReference type="RefSeq" id="WP_024059235.1">
    <property type="nucleotide sequence ID" value="NZ_JAGZVZ010000001.1"/>
</dbReference>
<dbReference type="PROSITE" id="PS50943">
    <property type="entry name" value="HTH_CROC1"/>
    <property type="match status" value="1"/>
</dbReference>
<dbReference type="EMBL" id="JAKNHJ010000003">
    <property type="protein sequence ID" value="MCG4617211.1"/>
    <property type="molecule type" value="Genomic_DNA"/>
</dbReference>
<feature type="domain" description="HTH cro/C1-type" evidence="2">
    <location>
        <begin position="19"/>
        <end position="57"/>
    </location>
</feature>
<keyword evidence="1" id="KW-0238">DNA-binding</keyword>
<evidence type="ECO:0000259" key="2">
    <source>
        <dbReference type="PROSITE" id="PS50943"/>
    </source>
</evidence>
<dbReference type="PANTHER" id="PTHR36924:SF1">
    <property type="entry name" value="ANTITOXIN HIGA-1"/>
    <property type="match status" value="1"/>
</dbReference>
<dbReference type="InterPro" id="IPR001387">
    <property type="entry name" value="Cro/C1-type_HTH"/>
</dbReference>
<evidence type="ECO:0000256" key="1">
    <source>
        <dbReference type="ARBA" id="ARBA00023125"/>
    </source>
</evidence>
<dbReference type="Pfam" id="PF01381">
    <property type="entry name" value="HTH_3"/>
    <property type="match status" value="1"/>
</dbReference>
<protein>
    <submittedName>
        <fullName evidence="3">HigA family addiction module antitoxin</fullName>
    </submittedName>
</protein>
<dbReference type="NCBIfam" id="TIGR02607">
    <property type="entry name" value="antidote_HigA"/>
    <property type="match status" value="1"/>
</dbReference>
<evidence type="ECO:0000313" key="3">
    <source>
        <dbReference type="EMBL" id="MCG4617211.1"/>
    </source>
</evidence>
<dbReference type="AlphaFoldDB" id="A0AAJ1EXG7"/>
<dbReference type="InterPro" id="IPR013430">
    <property type="entry name" value="Toxin_antidote_HigA"/>
</dbReference>
<proteinExistence type="predicted"/>
<dbReference type="InterPro" id="IPR010982">
    <property type="entry name" value="Lambda_DNA-bd_dom_sf"/>
</dbReference>